<evidence type="ECO:0000256" key="1">
    <source>
        <dbReference type="ARBA" id="ARBA00004123"/>
    </source>
</evidence>
<dbReference type="PANTHER" id="PTHR13142">
    <property type="entry name" value="INNER CENTROMERE PROTEIN"/>
    <property type="match status" value="1"/>
</dbReference>
<protein>
    <recommendedName>
        <fullName evidence="9">Inner centromere protein ARK-binding domain-containing protein</fullName>
    </recommendedName>
</protein>
<dbReference type="Pfam" id="PF03941">
    <property type="entry name" value="INCENP_ARK-bind"/>
    <property type="match status" value="1"/>
</dbReference>
<keyword evidence="5" id="KW-0159">Chromosome partition</keyword>
<keyword evidence="6" id="KW-0206">Cytoskeleton</keyword>
<comment type="subcellular location">
    <subcellularLocation>
        <location evidence="2">Cytoplasm</location>
        <location evidence="2">Cytoskeleton</location>
        <location evidence="2">Spindle</location>
    </subcellularLocation>
    <subcellularLocation>
        <location evidence="1">Nucleus</location>
    </subcellularLocation>
</comment>
<comment type="similarity">
    <text evidence="3">Belongs to the INCENP family.</text>
</comment>
<feature type="compositionally biased region" description="Low complexity" evidence="8">
    <location>
        <begin position="602"/>
        <end position="613"/>
    </location>
</feature>
<feature type="region of interest" description="Disordered" evidence="8">
    <location>
        <begin position="705"/>
        <end position="755"/>
    </location>
</feature>
<feature type="region of interest" description="Disordered" evidence="8">
    <location>
        <begin position="808"/>
        <end position="917"/>
    </location>
</feature>
<feature type="compositionally biased region" description="Low complexity" evidence="8">
    <location>
        <begin position="533"/>
        <end position="551"/>
    </location>
</feature>
<evidence type="ECO:0000256" key="8">
    <source>
        <dbReference type="SAM" id="MobiDB-lite"/>
    </source>
</evidence>
<reference evidence="10" key="1">
    <citation type="submission" date="2015-08" db="EMBL/GenBank/DDBJ databases">
        <authorList>
            <person name="Babu N.S."/>
            <person name="Beckwith C.J."/>
            <person name="Beseler K.G."/>
            <person name="Brison A."/>
            <person name="Carone J.V."/>
            <person name="Caskin T.P."/>
            <person name="Diamond M."/>
            <person name="Durham M.E."/>
            <person name="Foxe J.M."/>
            <person name="Go M."/>
            <person name="Henderson B.A."/>
            <person name="Jones I.B."/>
            <person name="McGettigan J.A."/>
            <person name="Micheletti S.J."/>
            <person name="Nasrallah M.E."/>
            <person name="Ortiz D."/>
            <person name="Piller C.R."/>
            <person name="Privatt S.R."/>
            <person name="Schneider S.L."/>
            <person name="Sharp S."/>
            <person name="Smith T.C."/>
            <person name="Stanton J.D."/>
            <person name="Ullery H.E."/>
            <person name="Wilson R.J."/>
            <person name="Serrano M.G."/>
            <person name="Buck G."/>
            <person name="Lee V."/>
            <person name="Wang Y."/>
            <person name="Carvalho R."/>
            <person name="Voegtly L."/>
            <person name="Shi R."/>
            <person name="Duckworth R."/>
            <person name="Johnson A."/>
            <person name="Loviza R."/>
            <person name="Walstead R."/>
            <person name="Shah Z."/>
            <person name="Kiflezghi M."/>
            <person name="Wade K."/>
            <person name="Ball S.L."/>
            <person name="Bradley K.W."/>
            <person name="Asai D.J."/>
            <person name="Bowman C.A."/>
            <person name="Russell D.A."/>
            <person name="Pope W.H."/>
            <person name="Jacobs-Sera D."/>
            <person name="Hendrix R.W."/>
            <person name="Hatfull G.F."/>
        </authorList>
    </citation>
    <scope>NUCLEOTIDE SEQUENCE</scope>
</reference>
<feature type="compositionally biased region" description="Polar residues" evidence="8">
    <location>
        <begin position="865"/>
        <end position="874"/>
    </location>
</feature>
<feature type="compositionally biased region" description="Low complexity" evidence="8">
    <location>
        <begin position="147"/>
        <end position="172"/>
    </location>
</feature>
<feature type="compositionally biased region" description="Pro residues" evidence="8">
    <location>
        <begin position="552"/>
        <end position="578"/>
    </location>
</feature>
<evidence type="ECO:0000259" key="9">
    <source>
        <dbReference type="Pfam" id="PF03941"/>
    </source>
</evidence>
<evidence type="ECO:0000256" key="2">
    <source>
        <dbReference type="ARBA" id="ARBA00004186"/>
    </source>
</evidence>
<dbReference type="Gene3D" id="1.20.5.2230">
    <property type="match status" value="1"/>
</dbReference>
<feature type="compositionally biased region" description="Basic and acidic residues" evidence="8">
    <location>
        <begin position="614"/>
        <end position="648"/>
    </location>
</feature>
<feature type="compositionally biased region" description="Low complexity" evidence="8">
    <location>
        <begin position="875"/>
        <end position="890"/>
    </location>
</feature>
<proteinExistence type="inferred from homology"/>
<feature type="compositionally biased region" description="Basic and acidic residues" evidence="8">
    <location>
        <begin position="658"/>
        <end position="674"/>
    </location>
</feature>
<dbReference type="InterPro" id="IPR005635">
    <property type="entry name" value="Inner_centromere_prot_ARK-bd"/>
</dbReference>
<keyword evidence="4" id="KW-0963">Cytoplasm</keyword>
<feature type="compositionally biased region" description="Low complexity" evidence="8">
    <location>
        <begin position="425"/>
        <end position="458"/>
    </location>
</feature>
<feature type="compositionally biased region" description="Low complexity" evidence="8">
    <location>
        <begin position="118"/>
        <end position="137"/>
    </location>
</feature>
<dbReference type="AlphaFoldDB" id="A0A1D2A8J0"/>
<gene>
    <name evidence="10" type="ORF">g.85831</name>
</gene>
<dbReference type="GO" id="GO:0005819">
    <property type="term" value="C:spindle"/>
    <property type="evidence" value="ECO:0007669"/>
    <property type="project" value="UniProtKB-SubCell"/>
</dbReference>
<evidence type="ECO:0000313" key="10">
    <source>
        <dbReference type="EMBL" id="JAT75478.1"/>
    </source>
</evidence>
<feature type="compositionally biased region" description="Low complexity" evidence="8">
    <location>
        <begin position="740"/>
        <end position="755"/>
    </location>
</feature>
<evidence type="ECO:0000256" key="7">
    <source>
        <dbReference type="ARBA" id="ARBA00023242"/>
    </source>
</evidence>
<evidence type="ECO:0000256" key="5">
    <source>
        <dbReference type="ARBA" id="ARBA00022829"/>
    </source>
</evidence>
<keyword evidence="7" id="KW-0539">Nucleus</keyword>
<feature type="compositionally biased region" description="Low complexity" evidence="8">
    <location>
        <begin position="75"/>
        <end position="104"/>
    </location>
</feature>
<evidence type="ECO:0000256" key="3">
    <source>
        <dbReference type="ARBA" id="ARBA00010042"/>
    </source>
</evidence>
<dbReference type="GO" id="GO:0007059">
    <property type="term" value="P:chromosome segregation"/>
    <property type="evidence" value="ECO:0007669"/>
    <property type="project" value="UniProtKB-KW"/>
</dbReference>
<feature type="compositionally biased region" description="Low complexity" evidence="8">
    <location>
        <begin position="836"/>
        <end position="859"/>
    </location>
</feature>
<dbReference type="GO" id="GO:0005634">
    <property type="term" value="C:nucleus"/>
    <property type="evidence" value="ECO:0007669"/>
    <property type="project" value="UniProtKB-SubCell"/>
</dbReference>
<evidence type="ECO:0000256" key="4">
    <source>
        <dbReference type="ARBA" id="ARBA00022490"/>
    </source>
</evidence>
<evidence type="ECO:0000256" key="6">
    <source>
        <dbReference type="ARBA" id="ARBA00023212"/>
    </source>
</evidence>
<sequence>MSANLALALSDLGTYADAKLANIDSLVANHAAWIAEAFTSLSTARRTEGKAEPEVPALAPPQTVKRKPGRPPRIPKGGFPTKPPSEAVAEQPEQPPAETQAPEPVKAPRVTRKRVAESAEAPAPLVAVAEQEDAASPPARPTRRSARSQSGGAQQSTAKKAGGTAAPGRTTRSSVLSAASAEGEEPSGDPVQEMEVGGGNPEPPPPSAAEDLSPSTTGEAAGKTDSPAPAAKKRGRPRATASKVKMSRRRVDEAPATLEPDTAAGPGPALEAQAASPVRVQPDGGRDGPQRGTAPTLDEYAEQGEQGERGGRGPSRLLSPAADPVRPASIALSGAANSPEWTAAGSLEDAGASPSSLPPPETAAAPAVPPAVHHQDESLGSAGASVSAMGDPAAAIGDDSVRGGGAWGEERVPGPTTSTPDAEARSPAAPALPADAPAGRGSGSASPSEAPSPLLPGSTAPEPPSPIRHWEGPPSAVEASPASDPTRDEEPTGRPSVEVALPVAEGQGGPILGTPGEEGPTHAAQTEHDTEDSPASGPAAPDPADAPGGASPSPPAPSPPSPSPSPSPSPAAPAPPAPRSMAGNLVSAVRSLLPGSRPPAPALSSARPAARLAALEKADAARRAQEARDAERERRRLELERARAERLAAKQAADAEEAQERAEAALRKQQEAAARRKQQLEAGKGGAGPKRKEVALAFGAALPPATADAVPRHASQAAAQQARPALHKPDRENEGPNPSTAALPGAAQTAGAAAVPGAAKPLKKILYNGQQVHSEAGPAKLRLAPAALPQGAQPHGVGLTAGANLQSQGLAPAASRPLLQVAEPVQPRGLSPPAPQTTTAAALPSTTTNPLGPQAAQAQGPPPGSGTSTLVQKQPGSPGAVARASSAGSRHNYEISPYKSDDSSDDEEPQKPVPEWARGKVLQAQLLSQTHLDPDLIFQQQHKTCSLDEVFDTSKSSGRNLNRRTSTGNWAGDRLTWQEEMRYKKAMGFA</sequence>
<accession>A0A1D2A8J0</accession>
<dbReference type="EMBL" id="GDKF01003144">
    <property type="protein sequence ID" value="JAT75478.1"/>
    <property type="molecule type" value="Transcribed_RNA"/>
</dbReference>
<dbReference type="PANTHER" id="PTHR13142:SF1">
    <property type="entry name" value="INNER CENTROMERE PROTEIN"/>
    <property type="match status" value="1"/>
</dbReference>
<organism evidence="10">
    <name type="scientific">Auxenochlorella protothecoides</name>
    <name type="common">Green microalga</name>
    <name type="synonym">Chlorella protothecoides</name>
    <dbReference type="NCBI Taxonomy" id="3075"/>
    <lineage>
        <taxon>Eukaryota</taxon>
        <taxon>Viridiplantae</taxon>
        <taxon>Chlorophyta</taxon>
        <taxon>core chlorophytes</taxon>
        <taxon>Trebouxiophyceae</taxon>
        <taxon>Chlorellales</taxon>
        <taxon>Chlorellaceae</taxon>
        <taxon>Auxenochlorella</taxon>
    </lineage>
</organism>
<feature type="domain" description="Inner centromere protein ARK-binding" evidence="9">
    <location>
        <begin position="899"/>
        <end position="951"/>
    </location>
</feature>
<name>A0A1D2A8J0_AUXPR</name>
<feature type="region of interest" description="Disordered" evidence="8">
    <location>
        <begin position="45"/>
        <end position="691"/>
    </location>
</feature>